<gene>
    <name evidence="2" type="ORF">MIND_00836300</name>
</gene>
<dbReference type="GeneID" id="59347545"/>
<dbReference type="SUPFAM" id="SSF48371">
    <property type="entry name" value="ARM repeat"/>
    <property type="match status" value="1"/>
</dbReference>
<protein>
    <recommendedName>
        <fullName evidence="4">Telomere-associated protein Rif1 N-terminal domain-containing protein</fullName>
    </recommendedName>
</protein>
<dbReference type="EMBL" id="JACAZF010000007">
    <property type="protein sequence ID" value="KAF7298883.1"/>
    <property type="molecule type" value="Genomic_DNA"/>
</dbReference>
<dbReference type="RefSeq" id="XP_037218271.1">
    <property type="nucleotide sequence ID" value="XM_037365029.1"/>
</dbReference>
<feature type="compositionally biased region" description="Polar residues" evidence="1">
    <location>
        <begin position="1233"/>
        <end position="1245"/>
    </location>
</feature>
<feature type="region of interest" description="Disordered" evidence="1">
    <location>
        <begin position="165"/>
        <end position="200"/>
    </location>
</feature>
<reference evidence="2" key="1">
    <citation type="submission" date="2020-05" db="EMBL/GenBank/DDBJ databases">
        <title>Mycena genomes resolve the evolution of fungal bioluminescence.</title>
        <authorList>
            <person name="Tsai I.J."/>
        </authorList>
    </citation>
    <scope>NUCLEOTIDE SEQUENCE</scope>
    <source>
        <strain evidence="2">171206Taipei</strain>
    </source>
</reference>
<evidence type="ECO:0008006" key="4">
    <source>
        <dbReference type="Google" id="ProtNLM"/>
    </source>
</evidence>
<evidence type="ECO:0000256" key="1">
    <source>
        <dbReference type="SAM" id="MobiDB-lite"/>
    </source>
</evidence>
<proteinExistence type="predicted"/>
<keyword evidence="3" id="KW-1185">Reference proteome</keyword>
<feature type="compositionally biased region" description="Polar residues" evidence="1">
    <location>
        <begin position="1129"/>
        <end position="1138"/>
    </location>
</feature>
<name>A0A8H6SH61_9AGAR</name>
<feature type="region of interest" description="Disordered" evidence="1">
    <location>
        <begin position="1"/>
        <end position="32"/>
    </location>
</feature>
<feature type="compositionally biased region" description="Acidic residues" evidence="1">
    <location>
        <begin position="1301"/>
        <end position="1311"/>
    </location>
</feature>
<feature type="compositionally biased region" description="Polar residues" evidence="1">
    <location>
        <begin position="1088"/>
        <end position="1105"/>
    </location>
</feature>
<feature type="region of interest" description="Disordered" evidence="1">
    <location>
        <begin position="1082"/>
        <end position="1381"/>
    </location>
</feature>
<feature type="compositionally biased region" description="Basic residues" evidence="1">
    <location>
        <begin position="190"/>
        <end position="200"/>
    </location>
</feature>
<comment type="caution">
    <text evidence="2">The sequence shown here is derived from an EMBL/GenBank/DDBJ whole genome shotgun (WGS) entry which is preliminary data.</text>
</comment>
<dbReference type="Proteomes" id="UP000636479">
    <property type="component" value="Unassembled WGS sequence"/>
</dbReference>
<sequence length="1381" mass="152712">MGGEPTSLPTPPSTGHRAKENRAPRWHVNWSPQNQYRTFTNDDLLTTSASKSTPSKSILKKPTELLLPLIDASQRESTPEPSRPETDPNYLSSAVQTLADSDASLDDLIRAYSVLTARLRAHITFNSDTKCALLSPLRKHRTAVTEAIIRDLARCAVDPDTMEMSAEDIEEEEHIKEQRQPLHLPSPKSSPKKKRGTTAKKARYGRDLCTTCHSALKLLAVVFTLPAVFNIFNNAELSAILTEVLGIPLADQLPTPNSRKTYALSIWLLQTQRLPPSVLDGAADRIAHAIGRGIDGELGKEGKKGSASDGLKAIHDLCVYQPAIFVPKFEPLLPSMLTNLLASTLSLRTQACHALGGFARGLTTLPVSSLQSRISAAVVAHLTAPPPPSKSPTKSNEAAIVRTLRITLAATEVQNVAQGPVWALTTIAALLVLANSEAYAHDGARKVFCALLPLAVKHKKSSIRTLACTVWRCATWAYCQPLLPESDDFEPENKGGRRKLAKIEESRMELWTRLLQGMVDMGVGISTIAALLAETEHDMEENIGLAAGILKSMTIPGKNNHLPDAIDILARMVSYEAREMPWSWDKLLPRGLLSASPGLLTAEYTSLEAPVRTVLAQCPAVDDVRPLDREELAQSGTFDKLLGVWKECIACIGLRDDEPVLPNIVHIWHQLLKIHISAAKEKDDSDTNDCAVFAVEALVEILDDHNIDLTMKHRQVPCTDGPEPKNDMSNAALKIRLLRALWGATRQAFGASQLAGAAEKLLFTLMQGEDEFTDCGDVSRTEWATFCAEVSIVCDPDVILQFWKYDGADNSKWEWTREIRRTVWRCFATLWKEDKDGTWPAINYLLAVPFSTQQDCDLEGADLDLWEALLERGIDKALDYGFDVIAVLDHAASTLARDRSPTASGAARVADVLLSRLIRDDEFRELPDSLFELVNDILKSCYPPERRIRQQTLWTIRTVSRTIEFCPIEYVVDMLRSLQGGLCMWLSDEQQALSNEDYVYDMVNIYEVFLLKIRTLPRELDVLASTATIFVAPFTGREKHATGVGAAFLDFWKETYASDFPEPDQWPEEIEECLAAVGLTSRPATPARSVSPTPATPSSRFSDISTPPRPRKLPSTIHDSPESPVRVSYSLSSPSTPKRTPLRSVPGSQTSPHKRRRLDQGDKENESPVFVASFMDRLSSKKSMPSGGEDRSHKRRRLLDGSVEPVGILMTPRSLFGNEDEEEERVVAASLVRQEQGQDLQSSSRSNKRKRAVMEVVIVPPKSSSSTYNRARQNNLDVEVRSTAKVVRRGPSFSRKRSREDFDDSSSDDPFSDNPHTKSSSDDDPYLGQVTPSHVVSPVIRRKRQDDPPSSDDSVSSGSPVKGMVARRLQRVGSNGRVGVC</sequence>
<dbReference type="InterPro" id="IPR016024">
    <property type="entry name" value="ARM-type_fold"/>
</dbReference>
<accession>A0A8H6SH61</accession>
<organism evidence="2 3">
    <name type="scientific">Mycena indigotica</name>
    <dbReference type="NCBI Taxonomy" id="2126181"/>
    <lineage>
        <taxon>Eukaryota</taxon>
        <taxon>Fungi</taxon>
        <taxon>Dikarya</taxon>
        <taxon>Basidiomycota</taxon>
        <taxon>Agaricomycotina</taxon>
        <taxon>Agaricomycetes</taxon>
        <taxon>Agaricomycetidae</taxon>
        <taxon>Agaricales</taxon>
        <taxon>Marasmiineae</taxon>
        <taxon>Mycenaceae</taxon>
        <taxon>Mycena</taxon>
    </lineage>
</organism>
<evidence type="ECO:0000313" key="2">
    <source>
        <dbReference type="EMBL" id="KAF7298883.1"/>
    </source>
</evidence>
<feature type="compositionally biased region" description="Polar residues" evidence="1">
    <location>
        <begin position="1262"/>
        <end position="1276"/>
    </location>
</feature>
<dbReference type="OrthoDB" id="2591260at2759"/>
<evidence type="ECO:0000313" key="3">
    <source>
        <dbReference type="Proteomes" id="UP000636479"/>
    </source>
</evidence>
<feature type="compositionally biased region" description="Low complexity" evidence="1">
    <location>
        <begin position="1351"/>
        <end position="1361"/>
    </location>
</feature>